<dbReference type="SUPFAM" id="SSF51206">
    <property type="entry name" value="cAMP-binding domain-like"/>
    <property type="match status" value="1"/>
</dbReference>
<dbReference type="PROSITE" id="PS51186">
    <property type="entry name" value="GNAT"/>
    <property type="match status" value="1"/>
</dbReference>
<keyword evidence="4" id="KW-1185">Reference proteome</keyword>
<dbReference type="Pfam" id="PF00027">
    <property type="entry name" value="cNMP_binding"/>
    <property type="match status" value="1"/>
</dbReference>
<dbReference type="RefSeq" id="WP_075513003.1">
    <property type="nucleotide sequence ID" value="NZ_CP089224.1"/>
</dbReference>
<sequence length="328" mass="36023">MSSVRAQDLAAVEVFADIATEQLTALADHLKPLQSVAGEVLMRQGERAESFAIITSGRVEVRHVDRDGQTSVTELSPGLIVGEIALLRHTMRTATVIAKDDVCGYVGYNDAFEAMLAIPAVAERMVRTARQRLAAYVAPIPVSVEDHPDLLLRPVLPGDAERFQSSGTFSRETLYRRFMSSYQLTDARLAYLFEVDYVDHFVWVMTDGADGPVVAVGRFVRDKDDPGLAEVALTVGDAYQRRGIGTMLLTALAIAARTDGIDRFCALVLADNEAARALVRKLHPCWEREDPGVVTTTVEIPALEDLPLDDVLRKQILTVAYQVIHGFD</sequence>
<dbReference type="EMBL" id="LWCI01000156">
    <property type="protein sequence ID" value="KZS57850.1"/>
    <property type="molecule type" value="Genomic_DNA"/>
</dbReference>
<gene>
    <name evidence="3" type="ORF">A4G28_23705</name>
</gene>
<dbReference type="Gene3D" id="2.60.120.10">
    <property type="entry name" value="Jelly Rolls"/>
    <property type="match status" value="1"/>
</dbReference>
<evidence type="ECO:0000313" key="3">
    <source>
        <dbReference type="EMBL" id="KZS57850.1"/>
    </source>
</evidence>
<name>A0A163VZV2_9MYCO</name>
<dbReference type="PANTHER" id="PTHR11635:SF152">
    <property type="entry name" value="CAMP-DEPENDENT PROTEIN KINASE TYPE I REGULATORY SUBUNIT-RELATED"/>
    <property type="match status" value="1"/>
</dbReference>
<keyword evidence="3" id="KW-0808">Transferase</keyword>
<dbReference type="InterPro" id="IPR050503">
    <property type="entry name" value="cAMP-dep_PK_reg_su-like"/>
</dbReference>
<evidence type="ECO:0000259" key="1">
    <source>
        <dbReference type="PROSITE" id="PS50042"/>
    </source>
</evidence>
<dbReference type="Gene3D" id="3.40.630.30">
    <property type="match status" value="1"/>
</dbReference>
<feature type="domain" description="Cyclic nucleotide-binding" evidence="1">
    <location>
        <begin position="14"/>
        <end position="116"/>
    </location>
</feature>
<dbReference type="InterPro" id="IPR000595">
    <property type="entry name" value="cNMP-bd_dom"/>
</dbReference>
<reference evidence="4" key="1">
    <citation type="submission" date="2016-04" db="EMBL/GenBank/DDBJ databases">
        <authorList>
            <person name="Strapagiel D."/>
            <person name="Borowka P."/>
            <person name="Marciniak B."/>
            <person name="Bakula Z."/>
            <person name="Van Ingen J."/>
            <person name="Safianowska A."/>
            <person name="Dziadek J."/>
            <person name="Jagielski T."/>
        </authorList>
    </citation>
    <scope>NUCLEOTIDE SEQUENCE [LARGE SCALE GENOMIC DNA]</scope>
    <source>
        <strain evidence="4">1010001458</strain>
    </source>
</reference>
<protein>
    <submittedName>
        <fullName evidence="3">Acetyltransferase</fullName>
    </submittedName>
</protein>
<dbReference type="InterPro" id="IPR000182">
    <property type="entry name" value="GNAT_dom"/>
</dbReference>
<dbReference type="Proteomes" id="UP000077342">
    <property type="component" value="Unassembled WGS sequence"/>
</dbReference>
<dbReference type="CDD" id="cd04301">
    <property type="entry name" value="NAT_SF"/>
    <property type="match status" value="1"/>
</dbReference>
<dbReference type="GO" id="GO:0016747">
    <property type="term" value="F:acyltransferase activity, transferring groups other than amino-acyl groups"/>
    <property type="evidence" value="ECO:0007669"/>
    <property type="project" value="InterPro"/>
</dbReference>
<evidence type="ECO:0000259" key="2">
    <source>
        <dbReference type="PROSITE" id="PS51186"/>
    </source>
</evidence>
<dbReference type="InterPro" id="IPR016181">
    <property type="entry name" value="Acyl_CoA_acyltransferase"/>
</dbReference>
<organism evidence="3 4">
    <name type="scientific">Mycobacterium ostraviense</name>
    <dbReference type="NCBI Taxonomy" id="2738409"/>
    <lineage>
        <taxon>Bacteria</taxon>
        <taxon>Bacillati</taxon>
        <taxon>Actinomycetota</taxon>
        <taxon>Actinomycetes</taxon>
        <taxon>Mycobacteriales</taxon>
        <taxon>Mycobacteriaceae</taxon>
        <taxon>Mycobacterium</taxon>
    </lineage>
</organism>
<dbReference type="AlphaFoldDB" id="A0A163VZV2"/>
<dbReference type="SUPFAM" id="SSF55729">
    <property type="entry name" value="Acyl-CoA N-acyltransferases (Nat)"/>
    <property type="match status" value="1"/>
</dbReference>
<dbReference type="PROSITE" id="PS50042">
    <property type="entry name" value="CNMP_BINDING_3"/>
    <property type="match status" value="1"/>
</dbReference>
<dbReference type="InterPro" id="IPR018488">
    <property type="entry name" value="cNMP-bd_CS"/>
</dbReference>
<dbReference type="GO" id="GO:0005829">
    <property type="term" value="C:cytosol"/>
    <property type="evidence" value="ECO:0007669"/>
    <property type="project" value="TreeGrafter"/>
</dbReference>
<proteinExistence type="predicted"/>
<dbReference type="Pfam" id="PF13302">
    <property type="entry name" value="Acetyltransf_3"/>
    <property type="match status" value="1"/>
</dbReference>
<evidence type="ECO:0000313" key="4">
    <source>
        <dbReference type="Proteomes" id="UP000077342"/>
    </source>
</evidence>
<dbReference type="GO" id="GO:0005952">
    <property type="term" value="C:cAMP-dependent protein kinase complex"/>
    <property type="evidence" value="ECO:0007669"/>
    <property type="project" value="InterPro"/>
</dbReference>
<dbReference type="PROSITE" id="PS00889">
    <property type="entry name" value="CNMP_BINDING_2"/>
    <property type="match status" value="1"/>
</dbReference>
<dbReference type="PANTHER" id="PTHR11635">
    <property type="entry name" value="CAMP-DEPENDENT PROTEIN KINASE REGULATORY CHAIN"/>
    <property type="match status" value="1"/>
</dbReference>
<accession>A0A163VZV2</accession>
<dbReference type="SMART" id="SM00100">
    <property type="entry name" value="cNMP"/>
    <property type="match status" value="1"/>
</dbReference>
<dbReference type="InterPro" id="IPR018490">
    <property type="entry name" value="cNMP-bd_dom_sf"/>
</dbReference>
<feature type="domain" description="N-acetyltransferase" evidence="2">
    <location>
        <begin position="150"/>
        <end position="309"/>
    </location>
</feature>
<comment type="caution">
    <text evidence="3">The sequence shown here is derived from an EMBL/GenBank/DDBJ whole genome shotgun (WGS) entry which is preliminary data.</text>
</comment>
<dbReference type="CDD" id="cd00038">
    <property type="entry name" value="CAP_ED"/>
    <property type="match status" value="1"/>
</dbReference>
<dbReference type="InterPro" id="IPR014710">
    <property type="entry name" value="RmlC-like_jellyroll"/>
</dbReference>